<dbReference type="Pfam" id="PF04972">
    <property type="entry name" value="BON"/>
    <property type="match status" value="3"/>
</dbReference>
<dbReference type="InterPro" id="IPR007055">
    <property type="entry name" value="BON_dom"/>
</dbReference>
<sequence length="280" mass="29272">MNKCKKSRKLALASAISLVMVVSAGTLAAPKLAEDITEARQESQIWTTYALNRHLDAHDIKVTVDHGLATLTGKVNEDISKELAQQIALGVRGIKDVDNGIEVEADAIPSSSWSGRSYAQVVEDASISAAVKSKLLWSKHAQGLSANVETQSGKVTLLGTANSSAAKEMAGLLATKTHGVEAVKNKLVVEEGKSTMTETAKETASEMGQGISDTWITTKVKSTLMYSSNVEGSAISVTSRNGVVTLTGKVASGAEHDLVVALANNVRGVSEVDASGLKPS</sequence>
<name>A0A9E5MIS9_9GAMM</name>
<dbReference type="Proteomes" id="UP000787472">
    <property type="component" value="Unassembled WGS sequence"/>
</dbReference>
<keyword evidence="4" id="KW-1185">Reference proteome</keyword>
<dbReference type="EMBL" id="JAAONZ010000001">
    <property type="protein sequence ID" value="NHO63969.1"/>
    <property type="molecule type" value="Genomic_DNA"/>
</dbReference>
<evidence type="ECO:0000313" key="3">
    <source>
        <dbReference type="EMBL" id="NHO63969.1"/>
    </source>
</evidence>
<protein>
    <submittedName>
        <fullName evidence="3">BON domain-containing protein</fullName>
    </submittedName>
</protein>
<feature type="chain" id="PRO_5038804675" evidence="1">
    <location>
        <begin position="29"/>
        <end position="280"/>
    </location>
</feature>
<feature type="domain" description="BON" evidence="2">
    <location>
        <begin position="37"/>
        <end position="105"/>
    </location>
</feature>
<gene>
    <name evidence="3" type="ORF">G8770_00210</name>
</gene>
<reference evidence="3" key="1">
    <citation type="submission" date="2020-03" db="EMBL/GenBank/DDBJ databases">
        <authorList>
            <person name="Guo F."/>
        </authorList>
    </citation>
    <scope>NUCLEOTIDE SEQUENCE</scope>
    <source>
        <strain evidence="3">JCM 30134</strain>
    </source>
</reference>
<evidence type="ECO:0000256" key="1">
    <source>
        <dbReference type="SAM" id="SignalP"/>
    </source>
</evidence>
<proteinExistence type="predicted"/>
<dbReference type="InterPro" id="IPR051686">
    <property type="entry name" value="Lipoprotein_DolP"/>
</dbReference>
<keyword evidence="1" id="KW-0732">Signal</keyword>
<organism evidence="3 4">
    <name type="scientific">Pseudomaricurvus hydrocarbonicus</name>
    <dbReference type="NCBI Taxonomy" id="1470433"/>
    <lineage>
        <taxon>Bacteria</taxon>
        <taxon>Pseudomonadati</taxon>
        <taxon>Pseudomonadota</taxon>
        <taxon>Gammaproteobacteria</taxon>
        <taxon>Cellvibrionales</taxon>
        <taxon>Cellvibrionaceae</taxon>
        <taxon>Pseudomaricurvus</taxon>
    </lineage>
</organism>
<dbReference type="InterPro" id="IPR014004">
    <property type="entry name" value="Transpt-assoc_nodulatn_dom_bac"/>
</dbReference>
<accession>A0A9E5MIS9</accession>
<dbReference type="SMART" id="SM00749">
    <property type="entry name" value="BON"/>
    <property type="match status" value="3"/>
</dbReference>
<evidence type="ECO:0000313" key="4">
    <source>
        <dbReference type="Proteomes" id="UP000787472"/>
    </source>
</evidence>
<dbReference type="PANTHER" id="PTHR34606:SF15">
    <property type="entry name" value="BON DOMAIN-CONTAINING PROTEIN"/>
    <property type="match status" value="1"/>
</dbReference>
<dbReference type="AlphaFoldDB" id="A0A9E5MIS9"/>
<comment type="caution">
    <text evidence="3">The sequence shown here is derived from an EMBL/GenBank/DDBJ whole genome shotgun (WGS) entry which is preliminary data.</text>
</comment>
<feature type="domain" description="BON" evidence="2">
    <location>
        <begin position="212"/>
        <end position="280"/>
    </location>
</feature>
<dbReference type="RefSeq" id="WP_167180516.1">
    <property type="nucleotide sequence ID" value="NZ_JAAONZ010000001.1"/>
</dbReference>
<feature type="domain" description="BON" evidence="2">
    <location>
        <begin position="123"/>
        <end position="191"/>
    </location>
</feature>
<dbReference type="PANTHER" id="PTHR34606">
    <property type="entry name" value="BON DOMAIN-CONTAINING PROTEIN"/>
    <property type="match status" value="1"/>
</dbReference>
<dbReference type="PROSITE" id="PS50914">
    <property type="entry name" value="BON"/>
    <property type="match status" value="3"/>
</dbReference>
<dbReference type="Gene3D" id="3.30.1340.30">
    <property type="match status" value="3"/>
</dbReference>
<evidence type="ECO:0000259" key="2">
    <source>
        <dbReference type="PROSITE" id="PS50914"/>
    </source>
</evidence>
<feature type="signal peptide" evidence="1">
    <location>
        <begin position="1"/>
        <end position="28"/>
    </location>
</feature>